<sequence length="131" mass="15270">MIENISGTSSQISVITKNKNYVIKGELLVNSFLAYFDTLKYQNSKDSVPPIEKDQLKKEILDYCEKKDFKVVLEESKFTAEKSKAWDALEKTKAETKMIRFPNELNVGSKDIYNQLNGYRRIYLMSQRIEI</sequence>
<proteinExistence type="predicted"/>
<name>A0ABN1MJM7_9FLAO</name>
<evidence type="ECO:0000313" key="1">
    <source>
        <dbReference type="EMBL" id="GAA0873428.1"/>
    </source>
</evidence>
<accession>A0ABN1MJM7</accession>
<dbReference type="Proteomes" id="UP001500507">
    <property type="component" value="Unassembled WGS sequence"/>
</dbReference>
<protein>
    <submittedName>
        <fullName evidence="1">Uncharacterized protein</fullName>
    </submittedName>
</protein>
<dbReference type="EMBL" id="BAAAFG010000016">
    <property type="protein sequence ID" value="GAA0873428.1"/>
    <property type="molecule type" value="Genomic_DNA"/>
</dbReference>
<comment type="caution">
    <text evidence="1">The sequence shown here is derived from an EMBL/GenBank/DDBJ whole genome shotgun (WGS) entry which is preliminary data.</text>
</comment>
<organism evidence="1 2">
    <name type="scientific">Gangjinia marincola</name>
    <dbReference type="NCBI Taxonomy" id="578463"/>
    <lineage>
        <taxon>Bacteria</taxon>
        <taxon>Pseudomonadati</taxon>
        <taxon>Bacteroidota</taxon>
        <taxon>Flavobacteriia</taxon>
        <taxon>Flavobacteriales</taxon>
        <taxon>Flavobacteriaceae</taxon>
        <taxon>Gangjinia</taxon>
    </lineage>
</organism>
<keyword evidence="2" id="KW-1185">Reference proteome</keyword>
<gene>
    <name evidence="1" type="ORF">GCM10009117_25750</name>
</gene>
<evidence type="ECO:0000313" key="2">
    <source>
        <dbReference type="Proteomes" id="UP001500507"/>
    </source>
</evidence>
<dbReference type="RefSeq" id="WP_343768440.1">
    <property type="nucleotide sequence ID" value="NZ_BAAAFG010000016.1"/>
</dbReference>
<reference evidence="1 2" key="1">
    <citation type="journal article" date="2019" name="Int. J. Syst. Evol. Microbiol.">
        <title>The Global Catalogue of Microorganisms (GCM) 10K type strain sequencing project: providing services to taxonomists for standard genome sequencing and annotation.</title>
        <authorList>
            <consortium name="The Broad Institute Genomics Platform"/>
            <consortium name="The Broad Institute Genome Sequencing Center for Infectious Disease"/>
            <person name="Wu L."/>
            <person name="Ma J."/>
        </authorList>
    </citation>
    <scope>NUCLEOTIDE SEQUENCE [LARGE SCALE GENOMIC DNA]</scope>
    <source>
        <strain evidence="1 2">JCM 16082</strain>
    </source>
</reference>